<dbReference type="GO" id="GO:0046930">
    <property type="term" value="C:pore complex"/>
    <property type="evidence" value="ECO:0007669"/>
    <property type="project" value="UniProtKB-KW"/>
</dbReference>
<dbReference type="GO" id="GO:0009279">
    <property type="term" value="C:cell outer membrane"/>
    <property type="evidence" value="ECO:0007669"/>
    <property type="project" value="UniProtKB-SubCell"/>
</dbReference>
<protein>
    <submittedName>
        <fullName evidence="13">Outer membrane protein (Porin)</fullName>
    </submittedName>
</protein>
<keyword evidence="14" id="KW-1185">Reference proteome</keyword>
<keyword evidence="5" id="KW-0812">Transmembrane</keyword>
<keyword evidence="8" id="KW-0626">Porin</keyword>
<dbReference type="PANTHER" id="PTHR34501">
    <property type="entry name" value="PROTEIN YDDL-RELATED"/>
    <property type="match status" value="1"/>
</dbReference>
<dbReference type="Pfam" id="PF13609">
    <property type="entry name" value="Porin_4"/>
    <property type="match status" value="1"/>
</dbReference>
<dbReference type="RefSeq" id="WP_085276427.1">
    <property type="nucleotide sequence ID" value="NZ_FXAG01000010.1"/>
</dbReference>
<dbReference type="InterPro" id="IPR023614">
    <property type="entry name" value="Porin_dom_sf"/>
</dbReference>
<dbReference type="PRINTS" id="PR00182">
    <property type="entry name" value="ECOLNEIPORIN"/>
</dbReference>
<dbReference type="AlphaFoldDB" id="A0A1Y6BRQ4"/>
<dbReference type="GO" id="GO:0015288">
    <property type="term" value="F:porin activity"/>
    <property type="evidence" value="ECO:0007669"/>
    <property type="project" value="UniProtKB-KW"/>
</dbReference>
<dbReference type="InterPro" id="IPR033900">
    <property type="entry name" value="Gram_neg_porin_domain"/>
</dbReference>
<gene>
    <name evidence="13" type="ORF">SAMN02745746_02174</name>
</gene>
<dbReference type="GO" id="GO:0034220">
    <property type="term" value="P:monoatomic ion transmembrane transport"/>
    <property type="evidence" value="ECO:0007669"/>
    <property type="project" value="InterPro"/>
</dbReference>
<organism evidence="13 14">
    <name type="scientific">Pseudogulbenkiania subflava DSM 22618</name>
    <dbReference type="NCBI Taxonomy" id="1123014"/>
    <lineage>
        <taxon>Bacteria</taxon>
        <taxon>Pseudomonadati</taxon>
        <taxon>Pseudomonadota</taxon>
        <taxon>Betaproteobacteria</taxon>
        <taxon>Neisseriales</taxon>
        <taxon>Chromobacteriaceae</taxon>
        <taxon>Pseudogulbenkiania</taxon>
    </lineage>
</organism>
<evidence type="ECO:0000256" key="2">
    <source>
        <dbReference type="ARBA" id="ARBA00011233"/>
    </source>
</evidence>
<dbReference type="Gene3D" id="2.40.160.10">
    <property type="entry name" value="Porin"/>
    <property type="match status" value="1"/>
</dbReference>
<evidence type="ECO:0000256" key="10">
    <source>
        <dbReference type="ARBA" id="ARBA00023237"/>
    </source>
</evidence>
<evidence type="ECO:0000256" key="11">
    <source>
        <dbReference type="SAM" id="SignalP"/>
    </source>
</evidence>
<keyword evidence="3" id="KW-0813">Transport</keyword>
<keyword evidence="9" id="KW-0472">Membrane</keyword>
<dbReference type="Proteomes" id="UP000192920">
    <property type="component" value="Unassembled WGS sequence"/>
</dbReference>
<evidence type="ECO:0000256" key="8">
    <source>
        <dbReference type="ARBA" id="ARBA00023114"/>
    </source>
</evidence>
<evidence type="ECO:0000256" key="9">
    <source>
        <dbReference type="ARBA" id="ARBA00023136"/>
    </source>
</evidence>
<keyword evidence="4" id="KW-1134">Transmembrane beta strand</keyword>
<feature type="domain" description="Porin" evidence="12">
    <location>
        <begin position="14"/>
        <end position="331"/>
    </location>
</feature>
<dbReference type="EMBL" id="FXAG01000010">
    <property type="protein sequence ID" value="SMF25475.1"/>
    <property type="molecule type" value="Genomic_DNA"/>
</dbReference>
<keyword evidence="6 11" id="KW-0732">Signal</keyword>
<proteinExistence type="predicted"/>
<comment type="subunit">
    <text evidence="2">Homotrimer.</text>
</comment>
<feature type="signal peptide" evidence="11">
    <location>
        <begin position="1"/>
        <end position="27"/>
    </location>
</feature>
<name>A0A1Y6BRQ4_9NEIS</name>
<dbReference type="CDD" id="cd00342">
    <property type="entry name" value="gram_neg_porins"/>
    <property type="match status" value="1"/>
</dbReference>
<dbReference type="InterPro" id="IPR050298">
    <property type="entry name" value="Gram-neg_bact_OMP"/>
</dbReference>
<evidence type="ECO:0000256" key="1">
    <source>
        <dbReference type="ARBA" id="ARBA00004571"/>
    </source>
</evidence>
<reference evidence="14" key="1">
    <citation type="submission" date="2017-04" db="EMBL/GenBank/DDBJ databases">
        <authorList>
            <person name="Varghese N."/>
            <person name="Submissions S."/>
        </authorList>
    </citation>
    <scope>NUCLEOTIDE SEQUENCE [LARGE SCALE GENOMIC DNA]</scope>
    <source>
        <strain evidence="14">DSM 22618</strain>
    </source>
</reference>
<evidence type="ECO:0000256" key="3">
    <source>
        <dbReference type="ARBA" id="ARBA00022448"/>
    </source>
</evidence>
<evidence type="ECO:0000313" key="13">
    <source>
        <dbReference type="EMBL" id="SMF25475.1"/>
    </source>
</evidence>
<dbReference type="PRINTS" id="PR00184">
    <property type="entry name" value="NEISSPPORIN"/>
</dbReference>
<evidence type="ECO:0000256" key="7">
    <source>
        <dbReference type="ARBA" id="ARBA00023065"/>
    </source>
</evidence>
<keyword evidence="7" id="KW-0406">Ion transport</keyword>
<accession>A0A1Y6BRQ4</accession>
<keyword evidence="10" id="KW-0998">Cell outer membrane</keyword>
<evidence type="ECO:0000259" key="12">
    <source>
        <dbReference type="Pfam" id="PF13609"/>
    </source>
</evidence>
<dbReference type="PANTHER" id="PTHR34501:SF9">
    <property type="entry name" value="MAJOR OUTER MEMBRANE PROTEIN P.IA"/>
    <property type="match status" value="1"/>
</dbReference>
<feature type="chain" id="PRO_5012689699" evidence="11">
    <location>
        <begin position="28"/>
        <end position="350"/>
    </location>
</feature>
<evidence type="ECO:0000256" key="4">
    <source>
        <dbReference type="ARBA" id="ARBA00022452"/>
    </source>
</evidence>
<dbReference type="SUPFAM" id="SSF56935">
    <property type="entry name" value="Porins"/>
    <property type="match status" value="1"/>
</dbReference>
<dbReference type="InterPro" id="IPR002299">
    <property type="entry name" value="Porin_Neis"/>
</dbReference>
<evidence type="ECO:0000256" key="6">
    <source>
        <dbReference type="ARBA" id="ARBA00022729"/>
    </source>
</evidence>
<sequence length="350" mass="36708">MKTKIMNVKNVVLASAVLSLFSGAALADVSIIGKMEGGLQRKSNVDGTHVNGVKDFGSEIDFVGSEDLGDGLKAIWQMNNNVHIDGGQAGDTFASGDTFVGLSGAFGAVKLGHGIDAYGDGYWKANFFDLGDHGPDRGVGGVLGLSDAGNSKGAIKYETPKFGQFNAAASWAAGEKGSGSAAGNAWALGGNFEGANYGLHAGYQRQDLVNNATAPFVNVGHADDWVAAGKITPLQGLTLAAEYNHSRLSATTPGALTGSSTSFVVPADPVAMKSLMLLAEYKPDRLALRASVLRTNNYQYVNDKHRNEFVLGTSYDLSKRTALLAEYLHSKVSSDDRASSELVIGMHHGF</sequence>
<evidence type="ECO:0000256" key="5">
    <source>
        <dbReference type="ARBA" id="ARBA00022692"/>
    </source>
</evidence>
<dbReference type="STRING" id="1123014.SAMN02745746_02174"/>
<comment type="subcellular location">
    <subcellularLocation>
        <location evidence="1">Cell outer membrane</location>
        <topology evidence="1">Multi-pass membrane protein</topology>
    </subcellularLocation>
</comment>
<evidence type="ECO:0000313" key="14">
    <source>
        <dbReference type="Proteomes" id="UP000192920"/>
    </source>
</evidence>
<dbReference type="InterPro" id="IPR001702">
    <property type="entry name" value="Porin_Gram-ve"/>
</dbReference>